<dbReference type="PANTHER" id="PTHR42760">
    <property type="entry name" value="SHORT-CHAIN DEHYDROGENASES/REDUCTASES FAMILY MEMBER"/>
    <property type="match status" value="1"/>
</dbReference>
<dbReference type="Gene3D" id="3.40.50.720">
    <property type="entry name" value="NAD(P)-binding Rossmann-like Domain"/>
    <property type="match status" value="1"/>
</dbReference>
<accession>A0A508XB92</accession>
<proteinExistence type="inferred from homology"/>
<keyword evidence="3" id="KW-0812">Transmembrane</keyword>
<dbReference type="Pfam" id="PF13561">
    <property type="entry name" value="adh_short_C2"/>
    <property type="match status" value="1"/>
</dbReference>
<evidence type="ECO:0000256" key="1">
    <source>
        <dbReference type="ARBA" id="ARBA00006484"/>
    </source>
</evidence>
<dbReference type="EC" id="1.1.1.100" evidence="4"/>
<reference evidence="4" key="1">
    <citation type="submission" date="2019-06" db="EMBL/GenBank/DDBJ databases">
        <authorList>
            <person name="Le Quere A."/>
            <person name="Colella S."/>
        </authorList>
    </citation>
    <scope>NUCLEOTIDE SEQUENCE</scope>
    <source>
        <strain evidence="4">EmedicaeMD41</strain>
    </source>
</reference>
<dbReference type="InterPro" id="IPR002347">
    <property type="entry name" value="SDR_fam"/>
</dbReference>
<dbReference type="EMBL" id="CABFNB010000151">
    <property type="protein sequence ID" value="VTZ65448.1"/>
    <property type="molecule type" value="Genomic_DNA"/>
</dbReference>
<dbReference type="PROSITE" id="PS00061">
    <property type="entry name" value="ADH_SHORT"/>
    <property type="match status" value="1"/>
</dbReference>
<comment type="similarity">
    <text evidence="1">Belongs to the short-chain dehydrogenases/reductases (SDR) family.</text>
</comment>
<dbReference type="PRINTS" id="PR00080">
    <property type="entry name" value="SDRFAMILY"/>
</dbReference>
<protein>
    <submittedName>
        <fullName evidence="4">3-ketoacyl-(Acyl-carrier-protein) reductase</fullName>
        <ecNumber evidence="4">1.1.1.100</ecNumber>
    </submittedName>
</protein>
<evidence type="ECO:0000256" key="3">
    <source>
        <dbReference type="SAM" id="Phobius"/>
    </source>
</evidence>
<dbReference type="FunFam" id="3.40.50.720:FF:000084">
    <property type="entry name" value="Short-chain dehydrogenase reductase"/>
    <property type="match status" value="1"/>
</dbReference>
<dbReference type="GO" id="GO:0004316">
    <property type="term" value="F:3-oxoacyl-[acyl-carrier-protein] reductase (NADPH) activity"/>
    <property type="evidence" value="ECO:0007669"/>
    <property type="project" value="UniProtKB-EC"/>
</dbReference>
<evidence type="ECO:0000256" key="2">
    <source>
        <dbReference type="ARBA" id="ARBA00023002"/>
    </source>
</evidence>
<dbReference type="PANTHER" id="PTHR42760:SF133">
    <property type="entry name" value="3-OXOACYL-[ACYL-CARRIER-PROTEIN] REDUCTASE"/>
    <property type="match status" value="1"/>
</dbReference>
<dbReference type="NCBIfam" id="NF005559">
    <property type="entry name" value="PRK07231.1"/>
    <property type="match status" value="1"/>
</dbReference>
<dbReference type="PRINTS" id="PR00081">
    <property type="entry name" value="GDHRDH"/>
</dbReference>
<dbReference type="SUPFAM" id="SSF51735">
    <property type="entry name" value="NAD(P)-binding Rossmann-fold domains"/>
    <property type="match status" value="1"/>
</dbReference>
<dbReference type="InterPro" id="IPR020904">
    <property type="entry name" value="Sc_DH/Rdtase_CS"/>
</dbReference>
<feature type="transmembrane region" description="Helical" evidence="3">
    <location>
        <begin position="150"/>
        <end position="168"/>
    </location>
</feature>
<gene>
    <name evidence="4" type="primary">fabG</name>
    <name evidence="4" type="ORF">EMEDMD4_800030</name>
</gene>
<name>A0A508XB92_9HYPH</name>
<evidence type="ECO:0000313" key="4">
    <source>
        <dbReference type="EMBL" id="VTZ65448.1"/>
    </source>
</evidence>
<keyword evidence="3" id="KW-0472">Membrane</keyword>
<dbReference type="InterPro" id="IPR036291">
    <property type="entry name" value="NAD(P)-bd_dom_sf"/>
</dbReference>
<dbReference type="Proteomes" id="UP000507954">
    <property type="component" value="Unassembled WGS sequence"/>
</dbReference>
<keyword evidence="2 4" id="KW-0560">Oxidoreductase</keyword>
<organism evidence="4">
    <name type="scientific">Sinorhizobium medicae</name>
    <dbReference type="NCBI Taxonomy" id="110321"/>
    <lineage>
        <taxon>Bacteria</taxon>
        <taxon>Pseudomonadati</taxon>
        <taxon>Pseudomonadota</taxon>
        <taxon>Alphaproteobacteria</taxon>
        <taxon>Hyphomicrobiales</taxon>
        <taxon>Rhizobiaceae</taxon>
        <taxon>Sinorhizobium/Ensifer group</taxon>
        <taxon>Sinorhizobium</taxon>
    </lineage>
</organism>
<keyword evidence="3" id="KW-1133">Transmembrane helix</keyword>
<sequence>MRQLKDTNMSDILKDKVVVVTGASSGIGRAIAIRSAEHGAKAVVVSDISETPREGGTPTADEIKSRGVPAKFVRADVSKRADNDALIAASEEFGGVDVMVANAGITLRNDGADVSEEDFHRLLSVNLDGPLFGAQAAATQMKSKGKRGSIVLMASMGGVSGAGITVAYSTSKGGVVLMAKSLADALGPHGIRVNAVAPGAIDTELLRTSPGIAEASEGFRKRTPLRRLGQPSEIGDAVAYLGSDLSSYVTGTVQLVDGGLLAVI</sequence>
<dbReference type="AlphaFoldDB" id="A0A508XB92"/>